<dbReference type="PROSITE" id="PS51029">
    <property type="entry name" value="MADF"/>
    <property type="match status" value="1"/>
</dbReference>
<sequence>METNSFSKIHGKDRLKLIELVRANNCYLPYMSSLISERVKRDLIWQKIANEINWPKDKVKDEWAKIRKNYNRHLKRRMEKKLKIQYPEFEFLKDVYPNFCEFSEQSETSSSMNQPEENSAGMDFQQSSSTSSSMNQPEENSAVMVVQQSVFLTTTIEIVLDYFDYINQTSTTRNTCNHDENESIGVSSSPLEF</sequence>
<dbReference type="SMART" id="SM00595">
    <property type="entry name" value="MADF"/>
    <property type="match status" value="1"/>
</dbReference>
<feature type="compositionally biased region" description="Polar residues" evidence="1">
    <location>
        <begin position="106"/>
        <end position="117"/>
    </location>
</feature>
<reference evidence="3 4" key="2">
    <citation type="journal article" date="2022" name="Mol. Biol. Evol.">
        <title>Comparative Genomics Reveals Insights into the Divergent Evolution of Astigmatic Mites and Household Pest Adaptations.</title>
        <authorList>
            <person name="Xiong Q."/>
            <person name="Wan A.T."/>
            <person name="Liu X."/>
            <person name="Fung C.S."/>
            <person name="Xiao X."/>
            <person name="Malainual N."/>
            <person name="Hou J."/>
            <person name="Wang L."/>
            <person name="Wang M."/>
            <person name="Yang K.Y."/>
            <person name="Cui Y."/>
            <person name="Leung E.L."/>
            <person name="Nong W."/>
            <person name="Shin S.K."/>
            <person name="Au S.W."/>
            <person name="Jeong K.Y."/>
            <person name="Chew F.T."/>
            <person name="Hui J.H."/>
            <person name="Leung T.F."/>
            <person name="Tungtrongchitr A."/>
            <person name="Zhong N."/>
            <person name="Liu Z."/>
            <person name="Tsui S.K."/>
        </authorList>
    </citation>
    <scope>NUCLEOTIDE SEQUENCE [LARGE SCALE GENOMIC DNA]</scope>
    <source>
        <strain evidence="3">Derp</strain>
    </source>
</reference>
<dbReference type="InterPro" id="IPR006578">
    <property type="entry name" value="MADF-dom"/>
</dbReference>
<evidence type="ECO:0000256" key="1">
    <source>
        <dbReference type="SAM" id="MobiDB-lite"/>
    </source>
</evidence>
<comment type="caution">
    <text evidence="3">The sequence shown here is derived from an EMBL/GenBank/DDBJ whole genome shotgun (WGS) entry which is preliminary data.</text>
</comment>
<proteinExistence type="predicted"/>
<feature type="domain" description="MADF" evidence="2">
    <location>
        <begin position="16"/>
        <end position="97"/>
    </location>
</feature>
<dbReference type="Pfam" id="PF10545">
    <property type="entry name" value="MADF_DNA_bdg"/>
    <property type="match status" value="1"/>
</dbReference>
<evidence type="ECO:0000313" key="3">
    <source>
        <dbReference type="EMBL" id="KAH9427036.1"/>
    </source>
</evidence>
<feature type="compositionally biased region" description="Polar residues" evidence="1">
    <location>
        <begin position="184"/>
        <end position="193"/>
    </location>
</feature>
<keyword evidence="4" id="KW-1185">Reference proteome</keyword>
<name>A0ABQ8JWP9_DERPT</name>
<evidence type="ECO:0000313" key="4">
    <source>
        <dbReference type="Proteomes" id="UP000887458"/>
    </source>
</evidence>
<reference evidence="3 4" key="1">
    <citation type="journal article" date="2018" name="J. Allergy Clin. Immunol.">
        <title>High-quality assembly of Dermatophagoides pteronyssinus genome and transcriptome reveals a wide range of novel allergens.</title>
        <authorList>
            <person name="Liu X.Y."/>
            <person name="Yang K.Y."/>
            <person name="Wang M.Q."/>
            <person name="Kwok J.S."/>
            <person name="Zeng X."/>
            <person name="Yang Z."/>
            <person name="Xiao X.J."/>
            <person name="Lau C.P."/>
            <person name="Li Y."/>
            <person name="Huang Z.M."/>
            <person name="Ba J.G."/>
            <person name="Yim A.K."/>
            <person name="Ouyang C.Y."/>
            <person name="Ngai S.M."/>
            <person name="Chan T.F."/>
            <person name="Leung E.L."/>
            <person name="Liu L."/>
            <person name="Liu Z.G."/>
            <person name="Tsui S.K."/>
        </authorList>
    </citation>
    <scope>NUCLEOTIDE SEQUENCE [LARGE SCALE GENOMIC DNA]</scope>
    <source>
        <strain evidence="3">Derp</strain>
    </source>
</reference>
<feature type="region of interest" description="Disordered" evidence="1">
    <location>
        <begin position="171"/>
        <end position="193"/>
    </location>
</feature>
<dbReference type="Proteomes" id="UP000887458">
    <property type="component" value="Unassembled WGS sequence"/>
</dbReference>
<feature type="non-terminal residue" evidence="3">
    <location>
        <position position="193"/>
    </location>
</feature>
<organism evidence="3 4">
    <name type="scientific">Dermatophagoides pteronyssinus</name>
    <name type="common">European house dust mite</name>
    <dbReference type="NCBI Taxonomy" id="6956"/>
    <lineage>
        <taxon>Eukaryota</taxon>
        <taxon>Metazoa</taxon>
        <taxon>Ecdysozoa</taxon>
        <taxon>Arthropoda</taxon>
        <taxon>Chelicerata</taxon>
        <taxon>Arachnida</taxon>
        <taxon>Acari</taxon>
        <taxon>Acariformes</taxon>
        <taxon>Sarcoptiformes</taxon>
        <taxon>Astigmata</taxon>
        <taxon>Psoroptidia</taxon>
        <taxon>Analgoidea</taxon>
        <taxon>Pyroglyphidae</taxon>
        <taxon>Dermatophagoidinae</taxon>
        <taxon>Dermatophagoides</taxon>
    </lineage>
</organism>
<gene>
    <name evidence="3" type="ORF">DERP_014937</name>
</gene>
<protein>
    <recommendedName>
        <fullName evidence="2">MADF domain-containing protein</fullName>
    </recommendedName>
</protein>
<dbReference type="EMBL" id="NJHN03000002">
    <property type="protein sequence ID" value="KAH9427036.1"/>
    <property type="molecule type" value="Genomic_DNA"/>
</dbReference>
<accession>A0ABQ8JWP9</accession>
<evidence type="ECO:0000259" key="2">
    <source>
        <dbReference type="PROSITE" id="PS51029"/>
    </source>
</evidence>
<feature type="region of interest" description="Disordered" evidence="1">
    <location>
        <begin position="106"/>
        <end position="140"/>
    </location>
</feature>